<dbReference type="Pfam" id="PF01740">
    <property type="entry name" value="STAS"/>
    <property type="match status" value="1"/>
</dbReference>
<gene>
    <name evidence="7" type="ORF">ERS852423_00898</name>
</gene>
<dbReference type="SUPFAM" id="SSF52091">
    <property type="entry name" value="SpoIIaa-like"/>
    <property type="match status" value="1"/>
</dbReference>
<dbReference type="PANTHER" id="PTHR11814">
    <property type="entry name" value="SULFATE TRANSPORTER"/>
    <property type="match status" value="1"/>
</dbReference>
<dbReference type="Pfam" id="PF00916">
    <property type="entry name" value="Sulfate_transp"/>
    <property type="match status" value="1"/>
</dbReference>
<feature type="transmembrane region" description="Helical" evidence="5">
    <location>
        <begin position="351"/>
        <end position="372"/>
    </location>
</feature>
<feature type="transmembrane region" description="Helical" evidence="5">
    <location>
        <begin position="21"/>
        <end position="39"/>
    </location>
</feature>
<evidence type="ECO:0000313" key="8">
    <source>
        <dbReference type="Proteomes" id="UP000095439"/>
    </source>
</evidence>
<keyword evidence="3 5" id="KW-1133">Transmembrane helix</keyword>
<dbReference type="EMBL" id="CYYY01000003">
    <property type="protein sequence ID" value="CUN59309.1"/>
    <property type="molecule type" value="Genomic_DNA"/>
</dbReference>
<keyword evidence="4 5" id="KW-0472">Membrane</keyword>
<feature type="transmembrane region" description="Helical" evidence="5">
    <location>
        <begin position="70"/>
        <end position="91"/>
    </location>
</feature>
<dbReference type="InterPro" id="IPR001902">
    <property type="entry name" value="SLC26A/SulP_fam"/>
</dbReference>
<feature type="domain" description="STAS" evidence="6">
    <location>
        <begin position="435"/>
        <end position="547"/>
    </location>
</feature>
<dbReference type="Gene3D" id="3.30.750.24">
    <property type="entry name" value="STAS domain"/>
    <property type="match status" value="1"/>
</dbReference>
<feature type="transmembrane region" description="Helical" evidence="5">
    <location>
        <begin position="45"/>
        <end position="63"/>
    </location>
</feature>
<keyword evidence="2 5" id="KW-0812">Transmembrane</keyword>
<feature type="transmembrane region" description="Helical" evidence="5">
    <location>
        <begin position="130"/>
        <end position="148"/>
    </location>
</feature>
<evidence type="ECO:0000256" key="5">
    <source>
        <dbReference type="SAM" id="Phobius"/>
    </source>
</evidence>
<dbReference type="InterPro" id="IPR036513">
    <property type="entry name" value="STAS_dom_sf"/>
</dbReference>
<feature type="transmembrane region" description="Helical" evidence="5">
    <location>
        <begin position="323"/>
        <end position="345"/>
    </location>
</feature>
<comment type="subcellular location">
    <subcellularLocation>
        <location evidence="1">Membrane</location>
        <topology evidence="1">Multi-pass membrane protein</topology>
    </subcellularLocation>
</comment>
<evidence type="ECO:0000256" key="2">
    <source>
        <dbReference type="ARBA" id="ARBA00022692"/>
    </source>
</evidence>
<organism evidence="7 8">
    <name type="scientific">Dorea longicatena</name>
    <dbReference type="NCBI Taxonomy" id="88431"/>
    <lineage>
        <taxon>Bacteria</taxon>
        <taxon>Bacillati</taxon>
        <taxon>Bacillota</taxon>
        <taxon>Clostridia</taxon>
        <taxon>Lachnospirales</taxon>
        <taxon>Lachnospiraceae</taxon>
        <taxon>Dorea</taxon>
    </lineage>
</organism>
<dbReference type="Proteomes" id="UP000095439">
    <property type="component" value="Unassembled WGS sequence"/>
</dbReference>
<reference evidence="7 8" key="1">
    <citation type="submission" date="2015-09" db="EMBL/GenBank/DDBJ databases">
        <authorList>
            <consortium name="Pathogen Informatics"/>
        </authorList>
    </citation>
    <scope>NUCLEOTIDE SEQUENCE [LARGE SCALE GENOMIC DNA]</scope>
    <source>
        <strain evidence="7 8">2789STDY5608866</strain>
    </source>
</reference>
<sequence length="746" mass="82860">MKDLLFSTLKGYKKEYLPKDIFSGIIMAAVSIPISMGYAQIAGLPAVYGLYGSVFPILFFALFSTSRQFIFGVDAAPAAIVGAALVSLGIENGSKEAIQYVPVIALLTGIWLLLFYFLKAGRIVDFISTPVMGGFISGIALTIILMQIPKILGGKAGSGELPELIRHIAQTGKEINWLSVILGAGALILLRVAGKMIPKFPMAIVIMAAGVAATRIFHVDEYGVVLLDAVGKGLPKLVHFRFVGIDLRQALGRSLMIAAVVMAETLLSENNFAMKNGYKIDENQEILACAMGNIAAACVGCCPVNGSISRTSMNEQYEGKTQAVSVVAAITMALVLLGATGFIGYLPVPVLTAIVISALMNVVELHLAVRLFRVSRNEFYIFVAACVSVLVFGTIYGVVIGLLLSFVAVVLRATNPPRSFRGMIPGKEAYYDLKRNRNAYPIRHTVIYRFSENLFFANIKVFQTDIENSIKEDTKVVIVDAAAINSIDITAADRLEMMAENFERKGIKFYITEHSENVNEQMRKLGIGHLIEEGKVRRTILAALQDAGIPSMGTTAGADKARDPLVWMPCQLEIPAAVHAVHEAMVPAEEENTLEEFAWAFGDDAVEEMEKKVHQVMEQIHKLPDLERLADVGFEEKLKNWHSLGVLDEDEILRRMEMHLDELPENLRGDRKMILQLIEKRRRKIEQQLLLHHPEIVEHLKKSRERLEKRLEKQNPEEARKLHEWEVQIREKCRSGRRKRSNGRKK</sequence>
<evidence type="ECO:0000259" key="6">
    <source>
        <dbReference type="PROSITE" id="PS50801"/>
    </source>
</evidence>
<dbReference type="AlphaFoldDB" id="A0A173Y608"/>
<dbReference type="PROSITE" id="PS50801">
    <property type="entry name" value="STAS"/>
    <property type="match status" value="1"/>
</dbReference>
<feature type="transmembrane region" description="Helical" evidence="5">
    <location>
        <begin position="175"/>
        <end position="193"/>
    </location>
</feature>
<proteinExistence type="predicted"/>
<accession>A0A173Y608</accession>
<feature type="transmembrane region" description="Helical" evidence="5">
    <location>
        <begin position="379"/>
        <end position="411"/>
    </location>
</feature>
<dbReference type="InterPro" id="IPR011547">
    <property type="entry name" value="SLC26A/SulP_dom"/>
</dbReference>
<feature type="transmembrane region" description="Helical" evidence="5">
    <location>
        <begin position="97"/>
        <end position="118"/>
    </location>
</feature>
<evidence type="ECO:0000256" key="4">
    <source>
        <dbReference type="ARBA" id="ARBA00023136"/>
    </source>
</evidence>
<protein>
    <submittedName>
        <fullName evidence="7">Probable sulfate transporter Rv1739c/MT1781</fullName>
    </submittedName>
</protein>
<dbReference type="GO" id="GO:0016020">
    <property type="term" value="C:membrane"/>
    <property type="evidence" value="ECO:0007669"/>
    <property type="project" value="UniProtKB-SubCell"/>
</dbReference>
<dbReference type="CDD" id="cd07042">
    <property type="entry name" value="STAS_SulP_like_sulfate_transporter"/>
    <property type="match status" value="1"/>
</dbReference>
<evidence type="ECO:0000256" key="1">
    <source>
        <dbReference type="ARBA" id="ARBA00004141"/>
    </source>
</evidence>
<dbReference type="RefSeq" id="WP_055180884.1">
    <property type="nucleotide sequence ID" value="NZ_CABIWY010000003.1"/>
</dbReference>
<dbReference type="InterPro" id="IPR002645">
    <property type="entry name" value="STAS_dom"/>
</dbReference>
<name>A0A173Y608_9FIRM</name>
<evidence type="ECO:0000256" key="3">
    <source>
        <dbReference type="ARBA" id="ARBA00022989"/>
    </source>
</evidence>
<dbReference type="GO" id="GO:0055085">
    <property type="term" value="P:transmembrane transport"/>
    <property type="evidence" value="ECO:0007669"/>
    <property type="project" value="InterPro"/>
</dbReference>
<evidence type="ECO:0000313" key="7">
    <source>
        <dbReference type="EMBL" id="CUN59309.1"/>
    </source>
</evidence>